<accession>A0A0G3BP05</accession>
<dbReference type="PATRIC" id="fig|413882.6.peg.3166"/>
<dbReference type="PRINTS" id="PR00812">
    <property type="entry name" value="BCTERIALGSPF"/>
</dbReference>
<comment type="subcellular location">
    <subcellularLocation>
        <location evidence="1">Cell membrane</location>
        <topology evidence="1">Multi-pass membrane protein</topology>
    </subcellularLocation>
</comment>
<reference evidence="9 10" key="1">
    <citation type="submission" date="2015-05" db="EMBL/GenBank/DDBJ databases">
        <authorList>
            <person name="Tang B."/>
            <person name="Yu Y."/>
        </authorList>
    </citation>
    <scope>NUCLEOTIDE SEQUENCE [LARGE SCALE GENOMIC DNA]</scope>
    <source>
        <strain evidence="9 10">DSM 7029</strain>
    </source>
</reference>
<dbReference type="InterPro" id="IPR003004">
    <property type="entry name" value="GspF/PilC"/>
</dbReference>
<organism evidence="9 10">
    <name type="scientific">Caldimonas brevitalea</name>
    <dbReference type="NCBI Taxonomy" id="413882"/>
    <lineage>
        <taxon>Bacteria</taxon>
        <taxon>Pseudomonadati</taxon>
        <taxon>Pseudomonadota</taxon>
        <taxon>Betaproteobacteria</taxon>
        <taxon>Burkholderiales</taxon>
        <taxon>Sphaerotilaceae</taxon>
        <taxon>Caldimonas</taxon>
    </lineage>
</organism>
<keyword evidence="5 7" id="KW-1133">Transmembrane helix</keyword>
<dbReference type="AlphaFoldDB" id="A0A0G3BP05"/>
<dbReference type="GO" id="GO:0005886">
    <property type="term" value="C:plasma membrane"/>
    <property type="evidence" value="ECO:0007669"/>
    <property type="project" value="UniProtKB-SubCell"/>
</dbReference>
<evidence type="ECO:0000256" key="3">
    <source>
        <dbReference type="ARBA" id="ARBA00022475"/>
    </source>
</evidence>
<dbReference type="PANTHER" id="PTHR30012">
    <property type="entry name" value="GENERAL SECRETION PATHWAY PROTEIN"/>
    <property type="match status" value="1"/>
</dbReference>
<feature type="transmembrane region" description="Helical" evidence="7">
    <location>
        <begin position="169"/>
        <end position="192"/>
    </location>
</feature>
<evidence type="ECO:0000256" key="4">
    <source>
        <dbReference type="ARBA" id="ARBA00022692"/>
    </source>
</evidence>
<sequence>MTRYAVKAVSASGEARHLYKEAACENEAALATLHDGLTPVSISPAGQGWMQRLGQPVVLRGRMRLPDIALFCEQMGVMAASGLTVEESLTVLSRQSQDRPAAGLARRLLPRIQAGMPLSDALQPEPHLPAYLPSMVRAAETGGRVGDGFAEAGKYLARQSATRSTLVNALTYPAVVMGTVLVAMVLVLTVVVPGFEPIFAGEEHRLPALTRAVLWLSAVVTQHGVGVSLLLLAWVLVPALLLRRSSRWRKRIVGTAARLRPVRLARQLDVARVLGVLGLLLRGGVEVSEAVALSAPAAASGALRDSLAACSRRLREGASISAALRAVVAIPEETRALIEVGEHTGELGATTMRAAQLLEADTSQQIERLVALANPLAIALLGLVVGLLVGGVMLGILSINQLALRP</sequence>
<feature type="domain" description="Type II secretion system protein GspF" evidence="8">
    <location>
        <begin position="71"/>
        <end position="193"/>
    </location>
</feature>
<evidence type="ECO:0000256" key="5">
    <source>
        <dbReference type="ARBA" id="ARBA00022989"/>
    </source>
</evidence>
<feature type="domain" description="Type II secretion system protein GspF" evidence="8">
    <location>
        <begin position="276"/>
        <end position="394"/>
    </location>
</feature>
<gene>
    <name evidence="9" type="primary">gspF</name>
    <name evidence="9" type="ORF">AAW51_3032</name>
</gene>
<evidence type="ECO:0000256" key="6">
    <source>
        <dbReference type="ARBA" id="ARBA00023136"/>
    </source>
</evidence>
<evidence type="ECO:0000313" key="9">
    <source>
        <dbReference type="EMBL" id="AKJ29723.1"/>
    </source>
</evidence>
<dbReference type="InterPro" id="IPR042094">
    <property type="entry name" value="T2SS_GspF_sf"/>
</dbReference>
<name>A0A0G3BP05_9BURK</name>
<proteinExistence type="inferred from homology"/>
<evidence type="ECO:0000256" key="2">
    <source>
        <dbReference type="ARBA" id="ARBA00005745"/>
    </source>
</evidence>
<dbReference type="PANTHER" id="PTHR30012:SF0">
    <property type="entry name" value="TYPE II SECRETION SYSTEM PROTEIN F-RELATED"/>
    <property type="match status" value="1"/>
</dbReference>
<protein>
    <submittedName>
        <fullName evidence="9">General secretion pathway protein F</fullName>
    </submittedName>
</protein>
<feature type="transmembrane region" description="Helical" evidence="7">
    <location>
        <begin position="376"/>
        <end position="399"/>
    </location>
</feature>
<dbReference type="Pfam" id="PF00482">
    <property type="entry name" value="T2SSF"/>
    <property type="match status" value="2"/>
</dbReference>
<keyword evidence="10" id="KW-1185">Reference proteome</keyword>
<evidence type="ECO:0000259" key="8">
    <source>
        <dbReference type="Pfam" id="PF00482"/>
    </source>
</evidence>
<keyword evidence="6 7" id="KW-0472">Membrane</keyword>
<dbReference type="STRING" id="413882.AAW51_3032"/>
<dbReference type="InterPro" id="IPR018076">
    <property type="entry name" value="T2SS_GspF_dom"/>
</dbReference>
<keyword evidence="3" id="KW-1003">Cell membrane</keyword>
<dbReference type="EMBL" id="CP011371">
    <property type="protein sequence ID" value="AKJ29723.1"/>
    <property type="molecule type" value="Genomic_DNA"/>
</dbReference>
<keyword evidence="4 7" id="KW-0812">Transmembrane</keyword>
<dbReference type="Proteomes" id="UP000035352">
    <property type="component" value="Chromosome"/>
</dbReference>
<dbReference type="Gene3D" id="1.20.81.30">
    <property type="entry name" value="Type II secretion system (T2SS), domain F"/>
    <property type="match status" value="2"/>
</dbReference>
<feature type="transmembrane region" description="Helical" evidence="7">
    <location>
        <begin position="212"/>
        <end position="242"/>
    </location>
</feature>
<dbReference type="KEGG" id="pbh:AAW51_3032"/>
<comment type="similarity">
    <text evidence="2">Belongs to the GSP F family.</text>
</comment>
<dbReference type="OrthoDB" id="9805682at2"/>
<evidence type="ECO:0000256" key="1">
    <source>
        <dbReference type="ARBA" id="ARBA00004651"/>
    </source>
</evidence>
<dbReference type="RefSeq" id="WP_047195269.1">
    <property type="nucleotide sequence ID" value="NZ_CP011371.1"/>
</dbReference>
<evidence type="ECO:0000313" key="10">
    <source>
        <dbReference type="Proteomes" id="UP000035352"/>
    </source>
</evidence>
<evidence type="ECO:0000256" key="7">
    <source>
        <dbReference type="SAM" id="Phobius"/>
    </source>
</evidence>